<dbReference type="InterPro" id="IPR011249">
    <property type="entry name" value="Metalloenz_LuxS/M16"/>
</dbReference>
<keyword evidence="6" id="KW-0496">Mitochondrion</keyword>
<gene>
    <name evidence="13" type="ORF">BCV70DRAFT_198661</name>
</gene>
<feature type="region of interest" description="Disordered" evidence="10">
    <location>
        <begin position="44"/>
        <end position="65"/>
    </location>
</feature>
<evidence type="ECO:0000256" key="10">
    <source>
        <dbReference type="SAM" id="MobiDB-lite"/>
    </source>
</evidence>
<evidence type="ECO:0000256" key="9">
    <source>
        <dbReference type="ARBA" id="ARBA00083075"/>
    </source>
</evidence>
<evidence type="ECO:0000256" key="7">
    <source>
        <dbReference type="ARBA" id="ARBA00030006"/>
    </source>
</evidence>
<protein>
    <recommendedName>
        <fullName evidence="4">Mitochondrial-processing peptidase subunit alpha</fullName>
    </recommendedName>
    <alternativeName>
        <fullName evidence="7">Alpha-MPP</fullName>
    </alternativeName>
    <alternativeName>
        <fullName evidence="8">Inactive zinc metalloprotease alpha</fullName>
    </alternativeName>
    <alternativeName>
        <fullName evidence="9">Matrix processing peptidase</fullName>
    </alternativeName>
</protein>
<feature type="domain" description="Peptidase M16 C-terminal" evidence="12">
    <location>
        <begin position="339"/>
        <end position="588"/>
    </location>
</feature>
<feature type="region of interest" description="Disordered" evidence="10">
    <location>
        <begin position="126"/>
        <end position="170"/>
    </location>
</feature>
<proteinExistence type="inferred from homology"/>
<dbReference type="EMBL" id="KZ819189">
    <property type="protein sequence ID" value="PWZ02382.1"/>
    <property type="molecule type" value="Genomic_DNA"/>
</dbReference>
<comment type="subcellular location">
    <subcellularLocation>
        <location evidence="2">Mitochondrion matrix</location>
    </subcellularLocation>
</comment>
<dbReference type="InterPro" id="IPR007863">
    <property type="entry name" value="Peptidase_M16_C"/>
</dbReference>
<evidence type="ECO:0000256" key="6">
    <source>
        <dbReference type="ARBA" id="ARBA00023128"/>
    </source>
</evidence>
<dbReference type="FunFam" id="3.30.830.10:FF:000023">
    <property type="entry name" value="Mitochondrial processing peptidase alpha subunit"/>
    <property type="match status" value="1"/>
</dbReference>
<dbReference type="Proteomes" id="UP000246740">
    <property type="component" value="Unassembled WGS sequence"/>
</dbReference>
<evidence type="ECO:0000256" key="8">
    <source>
        <dbReference type="ARBA" id="ARBA00032315"/>
    </source>
</evidence>
<keyword evidence="14" id="KW-1185">Reference proteome</keyword>
<dbReference type="OrthoDB" id="277191at2759"/>
<reference evidence="13 14" key="1">
    <citation type="journal article" date="2018" name="Mol. Biol. Evol.">
        <title>Broad Genomic Sampling Reveals a Smut Pathogenic Ancestry of the Fungal Clade Ustilaginomycotina.</title>
        <authorList>
            <person name="Kijpornyongpan T."/>
            <person name="Mondo S.J."/>
            <person name="Barry K."/>
            <person name="Sandor L."/>
            <person name="Lee J."/>
            <person name="Lipzen A."/>
            <person name="Pangilinan J."/>
            <person name="LaButti K."/>
            <person name="Hainaut M."/>
            <person name="Henrissat B."/>
            <person name="Grigoriev I.V."/>
            <person name="Spatafora J.W."/>
            <person name="Aime M.C."/>
        </authorList>
    </citation>
    <scope>NUCLEOTIDE SEQUENCE [LARGE SCALE GENOMIC DNA]</scope>
    <source>
        <strain evidence="13 14">MCA 3645</strain>
    </source>
</reference>
<evidence type="ECO:0000256" key="1">
    <source>
        <dbReference type="ARBA" id="ARBA00002123"/>
    </source>
</evidence>
<accession>A0A317XWA4</accession>
<feature type="domain" description="Peptidase M16 N-terminal" evidence="11">
    <location>
        <begin position="183"/>
        <end position="332"/>
    </location>
</feature>
<dbReference type="InterPro" id="IPR011765">
    <property type="entry name" value="Pept_M16_N"/>
</dbReference>
<evidence type="ECO:0000259" key="12">
    <source>
        <dbReference type="Pfam" id="PF05193"/>
    </source>
</evidence>
<feature type="region of interest" description="Disordered" evidence="10">
    <location>
        <begin position="390"/>
        <end position="442"/>
    </location>
</feature>
<dbReference type="GO" id="GO:0046872">
    <property type="term" value="F:metal ion binding"/>
    <property type="evidence" value="ECO:0007669"/>
    <property type="project" value="InterPro"/>
</dbReference>
<dbReference type="PANTHER" id="PTHR11851:SF49">
    <property type="entry name" value="MITOCHONDRIAL-PROCESSING PEPTIDASE SUBUNIT ALPHA"/>
    <property type="match status" value="1"/>
</dbReference>
<dbReference type="GO" id="GO:0006627">
    <property type="term" value="P:protein processing involved in protein targeting to mitochondrion"/>
    <property type="evidence" value="ECO:0007669"/>
    <property type="project" value="TreeGrafter"/>
</dbReference>
<feature type="compositionally biased region" description="Low complexity" evidence="10">
    <location>
        <begin position="134"/>
        <end position="165"/>
    </location>
</feature>
<evidence type="ECO:0000313" key="14">
    <source>
        <dbReference type="Proteomes" id="UP000246740"/>
    </source>
</evidence>
<name>A0A317XWA4_9BASI</name>
<comment type="similarity">
    <text evidence="3">Belongs to the peptidase M16 family.</text>
</comment>
<evidence type="ECO:0000256" key="5">
    <source>
        <dbReference type="ARBA" id="ARBA00022946"/>
    </source>
</evidence>
<dbReference type="Pfam" id="PF05193">
    <property type="entry name" value="Peptidase_M16_C"/>
    <property type="match status" value="1"/>
</dbReference>
<evidence type="ECO:0000256" key="3">
    <source>
        <dbReference type="ARBA" id="ARBA00007261"/>
    </source>
</evidence>
<dbReference type="FunFam" id="3.30.830.10:FF:000032">
    <property type="entry name" value="Mitochondrial processing peptidase, alpha subunit"/>
    <property type="match status" value="1"/>
</dbReference>
<sequence length="700" mass="72883">MKLPTSSSSSSAALAAARAYTSGARLSSSLGSSKALLPRFASTHSSSTTSAAASPTPASLASPSTSRVASSLRSIATNALSSSSTSSTSSRCPSTAANGIIDAARQSQLSCQSQLAARALSTSQHVAARRIAPSSRSTNNNTTTTTTTTTTNTASSTDASSNYSTPLPASSLVNVTTLPNKVRVATEATPGHFSAVGVYIDAGSRFERPWVPGESGCSHLLDRLAFKSTRNRSAEQMTSEIEALGGNVMCSSSRETIMYQSSVFNNDVPAVLSILADTILNPLLSPAELDMQREAAAYEIQEIWSKPEMILPELLHTTAYSANTLGNPLLCPIESLEQMTADNLRAFINTWYTPDRIVVAGSGMPHDQLVELSQQLFGHLSAASASASASSSSSSASVTSSSSASSSSSSSSSSRSSSPSSIFSRSSSNFSTSSSSSASSMSPSVTELANARAQYTGGELYIPQSDLEFTHVYVAFEGLSIHDDDIYALATLQILLGGGGSFSAGGPGKGMYSRLYTNVLNQHHAVDYCAAFHHCYSDSGLFGVSASVHPSFNASIAHVIARELELCTAAIYQGSVTQVELNRAKNQLKSSLVMALESRLVEVEDLGRQIQAHGRKIDVAHMCDRIDAVDLATLHRVATRVLRPQTAKVAVASSSNSAASASSSTSRTTATVVAQGNLDGLGDVRALLAKRGLGSAPNSN</sequence>
<dbReference type="SUPFAM" id="SSF63411">
    <property type="entry name" value="LuxS/MPP-like metallohydrolase"/>
    <property type="match status" value="2"/>
</dbReference>
<organism evidence="13 14">
    <name type="scientific">Testicularia cyperi</name>
    <dbReference type="NCBI Taxonomy" id="1882483"/>
    <lineage>
        <taxon>Eukaryota</taxon>
        <taxon>Fungi</taxon>
        <taxon>Dikarya</taxon>
        <taxon>Basidiomycota</taxon>
        <taxon>Ustilaginomycotina</taxon>
        <taxon>Ustilaginomycetes</taxon>
        <taxon>Ustilaginales</taxon>
        <taxon>Anthracoideaceae</taxon>
        <taxon>Testicularia</taxon>
    </lineage>
</organism>
<evidence type="ECO:0000313" key="13">
    <source>
        <dbReference type="EMBL" id="PWZ02382.1"/>
    </source>
</evidence>
<dbReference type="GO" id="GO:0005759">
    <property type="term" value="C:mitochondrial matrix"/>
    <property type="evidence" value="ECO:0007669"/>
    <property type="project" value="UniProtKB-SubCell"/>
</dbReference>
<dbReference type="PANTHER" id="PTHR11851">
    <property type="entry name" value="METALLOPROTEASE"/>
    <property type="match status" value="1"/>
</dbReference>
<dbReference type="InParanoid" id="A0A317XWA4"/>
<dbReference type="STRING" id="1882483.A0A317XWA4"/>
<dbReference type="Pfam" id="PF00675">
    <property type="entry name" value="Peptidase_M16"/>
    <property type="match status" value="1"/>
</dbReference>
<keyword evidence="5" id="KW-0809">Transit peptide</keyword>
<dbReference type="AlphaFoldDB" id="A0A317XWA4"/>
<evidence type="ECO:0000256" key="4">
    <source>
        <dbReference type="ARBA" id="ARBA00016741"/>
    </source>
</evidence>
<dbReference type="FunCoup" id="A0A317XWA4">
    <property type="interactions" value="597"/>
</dbReference>
<dbReference type="Gene3D" id="3.30.830.10">
    <property type="entry name" value="Metalloenzyme, LuxS/M16 peptidase-like"/>
    <property type="match status" value="2"/>
</dbReference>
<evidence type="ECO:0000259" key="11">
    <source>
        <dbReference type="Pfam" id="PF00675"/>
    </source>
</evidence>
<evidence type="ECO:0000256" key="2">
    <source>
        <dbReference type="ARBA" id="ARBA00004305"/>
    </source>
</evidence>
<dbReference type="InterPro" id="IPR050361">
    <property type="entry name" value="MPP/UQCRC_Complex"/>
</dbReference>
<comment type="function">
    <text evidence="1">Substrate recognition and binding subunit of the essential mitochondrial processing protease (MPP), which cleaves the mitochondrial sequence off newly imported precursors proteins.</text>
</comment>